<evidence type="ECO:0008006" key="5">
    <source>
        <dbReference type="Google" id="ProtNLM"/>
    </source>
</evidence>
<gene>
    <name evidence="4" type="ORF">BECKSD772D_GA0070982_11126</name>
    <name evidence="3" type="ORF">BECKSD772E_GA0070983_11486</name>
    <name evidence="2" type="ORF">BECKSD772F_GA0070984_11216</name>
</gene>
<accession>A0A450YLG2</accession>
<organism evidence="2">
    <name type="scientific">Candidatus Kentrum sp. SD</name>
    <dbReference type="NCBI Taxonomy" id="2126332"/>
    <lineage>
        <taxon>Bacteria</taxon>
        <taxon>Pseudomonadati</taxon>
        <taxon>Pseudomonadota</taxon>
        <taxon>Gammaproteobacteria</taxon>
        <taxon>Candidatus Kentrum</taxon>
    </lineage>
</organism>
<dbReference type="AlphaFoldDB" id="A0A450YLG2"/>
<evidence type="ECO:0000313" key="2">
    <source>
        <dbReference type="EMBL" id="VFK42391.1"/>
    </source>
</evidence>
<protein>
    <recommendedName>
        <fullName evidence="5">DUF927 domain-containing protein</fullName>
    </recommendedName>
</protein>
<sequence>MPSINDNDFKDNELSEKLQEFLGPRLEEIDKGIYDLVSSAKGGNLEVTNLEDILNLDLPEKQNDCNFVIDLQKTAKELLRDKEKYTFLEKSNDEVLDYLDEYCNQHRLQLCAEKVFLYKELGYDVEADDLEAELRELALGKRVKKGTLNKIFKSYDEKKEKSKSKEKADSGEIPEFEVYGYDERRTVWLGHNGNIEELPATSLKKELPIIFGGEVEVEDLLIDVQNKASDRGRISRRRILRQGVHLINDLWIVISGQRAISIHKDTFEITEISDPIFGKYFIIKENEDWIDLDKVVPKAPDQSLSSLKLKECLNEVSKVVAKWEWRNKEVIPYVSAFFMLTLFQQAMNWRPLLYLSGERATGKTTFSRFFEGTFSGLFEKIDKTTAHAIKQTFGDNSKAGILDEFEHYKSEKQQKDILNLLKTTCGGGKVSFGTTGKYARECYLHHLFWIASISFPKCIETDSAIQDRLIIFPLKKKEFKYVSLPNKGELEALGIQIINTMLSHWNDIQNRVNIFLEEEKMVDQCKSSKVGARQIENFLWASSLISLANNEKVDNLQVVPTWAIKAQEDDGDRILEEILSTRVKHFDGSLHGEAIIFDLIQDSLFEFSESNPKSLDLEIRDALQSRANYAIHTLRNNYITLAQIGDFKEIHMAIQANKLGSFFERQEAFAGIDIKTILSRIESIKNHRVRFGSNSLKSILIPMKKIKETFGMNSDEGDDKPNASKIEPIQQSEEMPF</sequence>
<reference evidence="2" key="1">
    <citation type="submission" date="2019-02" db="EMBL/GenBank/DDBJ databases">
        <authorList>
            <person name="Gruber-Vodicka R. H."/>
            <person name="Seah K. B. B."/>
        </authorList>
    </citation>
    <scope>NUCLEOTIDE SEQUENCE</scope>
    <source>
        <strain evidence="4">BECK_S127</strain>
        <strain evidence="3">BECK_S1320</strain>
        <strain evidence="2">BECK_S1321</strain>
    </source>
</reference>
<feature type="region of interest" description="Disordered" evidence="1">
    <location>
        <begin position="710"/>
        <end position="737"/>
    </location>
</feature>
<dbReference type="EMBL" id="CAADHB010000112">
    <property type="protein sequence ID" value="VFK80415.1"/>
    <property type="molecule type" value="Genomic_DNA"/>
</dbReference>
<dbReference type="InterPro" id="IPR027417">
    <property type="entry name" value="P-loop_NTPase"/>
</dbReference>
<evidence type="ECO:0000313" key="4">
    <source>
        <dbReference type="EMBL" id="VFK80415.1"/>
    </source>
</evidence>
<evidence type="ECO:0000313" key="3">
    <source>
        <dbReference type="EMBL" id="VFK48901.1"/>
    </source>
</evidence>
<dbReference type="EMBL" id="CAADFU010000148">
    <property type="protein sequence ID" value="VFK48901.1"/>
    <property type="molecule type" value="Genomic_DNA"/>
</dbReference>
<proteinExistence type="predicted"/>
<dbReference type="SUPFAM" id="SSF52540">
    <property type="entry name" value="P-loop containing nucleoside triphosphate hydrolases"/>
    <property type="match status" value="1"/>
</dbReference>
<evidence type="ECO:0000256" key="1">
    <source>
        <dbReference type="SAM" id="MobiDB-lite"/>
    </source>
</evidence>
<dbReference type="EMBL" id="CAADFR010000121">
    <property type="protein sequence ID" value="VFK42391.1"/>
    <property type="molecule type" value="Genomic_DNA"/>
</dbReference>
<name>A0A450YLG2_9GAMM</name>